<evidence type="ECO:0000256" key="7">
    <source>
        <dbReference type="ARBA" id="ARBA00022884"/>
    </source>
</evidence>
<dbReference type="SMART" id="SM00955">
    <property type="entry name" value="RNB"/>
    <property type="match status" value="1"/>
</dbReference>
<evidence type="ECO:0000256" key="3">
    <source>
        <dbReference type="ARBA" id="ARBA00022490"/>
    </source>
</evidence>
<dbReference type="InterPro" id="IPR001900">
    <property type="entry name" value="RNase_II/R"/>
</dbReference>
<name>A0A2H0RFT7_9BACT</name>
<evidence type="ECO:0000256" key="5">
    <source>
        <dbReference type="ARBA" id="ARBA00022801"/>
    </source>
</evidence>
<gene>
    <name evidence="8 10" type="primary">rnr</name>
    <name evidence="10" type="ORF">COV10_00180</name>
</gene>
<organism evidence="10 11">
    <name type="scientific">Candidatus Vogelbacteria bacterium CG10_big_fil_rev_8_21_14_0_10_51_16</name>
    <dbReference type="NCBI Taxonomy" id="1975045"/>
    <lineage>
        <taxon>Bacteria</taxon>
        <taxon>Candidatus Vogeliibacteriota</taxon>
    </lineage>
</organism>
<dbReference type="Gene3D" id="2.40.50.140">
    <property type="entry name" value="Nucleic acid-binding proteins"/>
    <property type="match status" value="2"/>
</dbReference>
<dbReference type="SUPFAM" id="SSF50249">
    <property type="entry name" value="Nucleic acid-binding proteins"/>
    <property type="match status" value="4"/>
</dbReference>
<comment type="similarity">
    <text evidence="8">Belongs to the RNR ribonuclease family. RNase R subfamily.</text>
</comment>
<dbReference type="GO" id="GO:0005829">
    <property type="term" value="C:cytosol"/>
    <property type="evidence" value="ECO:0007669"/>
    <property type="project" value="TreeGrafter"/>
</dbReference>
<dbReference type="InterPro" id="IPR012340">
    <property type="entry name" value="NA-bd_OB-fold"/>
</dbReference>
<evidence type="ECO:0000256" key="4">
    <source>
        <dbReference type="ARBA" id="ARBA00022722"/>
    </source>
</evidence>
<dbReference type="Pfam" id="PF00773">
    <property type="entry name" value="RNB"/>
    <property type="match status" value="1"/>
</dbReference>
<sequence>MTYHMTTHEKAPRPELIGTISINSKGVGYVTIPERPDNDIIVPPERLGNALHGDTVAVRLGPKDFRDRDQGQVVRVETRAREEFVGTLQVEGEIWYLAPDLRRIHVRFHVPTDKLAGGKAHDKVLVRLLHWLPSDNMPEGEVIEVLGPAGDNNVEMKAILRSQGLADHFPPEVEAEAAALPDEISVEEIARRRDFREILTFTIDPDTAQDFDDALSFMRLPNGNVEIGIHIADVSHFVREGTALDREAQKRATSIYLVDRVIPMLPERLSNSLASLEADKDRLTFSCVVTLTPEAETVDYWLGRGVIHSNKRFTYEEAQEVLDRKEGLYYEELNYMNELAKKLSAKKFAAGAIAFESDEIKFKLDDQGRPLFVYKKERGDTHKMIEDYMLLANRVVAEHVFNYKENGEDNVFVYRIHDYPKIEKMTALQGLVRQFGYKLDLKDGQVESTQLSRLLERIENTREEQLIETTVMRSMAKAIYSTKNIGHYGLAFEYYTHFTSPIRRYPDVMVHRLLSTYLDGKVPVGDKVRERLESLCTHCSGMERRAMEAEWDSIKLKQVEYMTERIGKVFSGKISGVTAYGLYLQEEESAAEGMLRVRDMVDDYYEYDEKNLRFVGKKGKVYQLGDKVQLRVKTADLETRTISYEIVDKEA</sequence>
<dbReference type="PANTHER" id="PTHR23355">
    <property type="entry name" value="RIBONUCLEASE"/>
    <property type="match status" value="1"/>
</dbReference>
<dbReference type="EMBL" id="PCYI01000001">
    <property type="protein sequence ID" value="PIR45290.1"/>
    <property type="molecule type" value="Genomic_DNA"/>
</dbReference>
<evidence type="ECO:0000313" key="10">
    <source>
        <dbReference type="EMBL" id="PIR45290.1"/>
    </source>
</evidence>
<dbReference type="GO" id="GO:0003723">
    <property type="term" value="F:RNA binding"/>
    <property type="evidence" value="ECO:0007669"/>
    <property type="project" value="UniProtKB-UniRule"/>
</dbReference>
<keyword evidence="7 8" id="KW-0694">RNA-binding</keyword>
<dbReference type="HAMAP" id="MF_01895">
    <property type="entry name" value="RNase_R"/>
    <property type="match status" value="1"/>
</dbReference>
<dbReference type="PANTHER" id="PTHR23355:SF9">
    <property type="entry name" value="DIS3-LIKE EXONUCLEASE 2"/>
    <property type="match status" value="1"/>
</dbReference>
<dbReference type="Pfam" id="PF08206">
    <property type="entry name" value="OB_RNB"/>
    <property type="match status" value="1"/>
</dbReference>
<dbReference type="NCBIfam" id="TIGR00358">
    <property type="entry name" value="3_prime_RNase"/>
    <property type="match status" value="1"/>
</dbReference>
<evidence type="ECO:0000256" key="6">
    <source>
        <dbReference type="ARBA" id="ARBA00022839"/>
    </source>
</evidence>
<accession>A0A2H0RFT7</accession>
<dbReference type="AlphaFoldDB" id="A0A2H0RFT7"/>
<proteinExistence type="inferred from homology"/>
<dbReference type="NCBIfam" id="TIGR02063">
    <property type="entry name" value="RNase_R"/>
    <property type="match status" value="1"/>
</dbReference>
<dbReference type="EC" id="3.1.13.1" evidence="8"/>
<dbReference type="GO" id="GO:0008859">
    <property type="term" value="F:exoribonuclease II activity"/>
    <property type="evidence" value="ECO:0007669"/>
    <property type="project" value="UniProtKB-UniRule"/>
</dbReference>
<keyword evidence="6 8" id="KW-0269">Exonuclease</keyword>
<keyword evidence="4 8" id="KW-0540">Nuclease</keyword>
<dbReference type="InterPro" id="IPR011805">
    <property type="entry name" value="RNase_R"/>
</dbReference>
<dbReference type="InterPro" id="IPR013223">
    <property type="entry name" value="RNase_B_OB_dom"/>
</dbReference>
<protein>
    <recommendedName>
        <fullName evidence="8">Ribonuclease R</fullName>
        <shortName evidence="8">RNase R</shortName>
        <ecNumber evidence="8">3.1.13.1</ecNumber>
    </recommendedName>
</protein>
<evidence type="ECO:0000313" key="11">
    <source>
        <dbReference type="Proteomes" id="UP000228767"/>
    </source>
</evidence>
<keyword evidence="5 8" id="KW-0378">Hydrolase</keyword>
<dbReference type="InterPro" id="IPR022966">
    <property type="entry name" value="RNase_II/R_CS"/>
</dbReference>
<evidence type="ECO:0000259" key="9">
    <source>
        <dbReference type="PROSITE" id="PS50126"/>
    </source>
</evidence>
<keyword evidence="3 8" id="KW-0963">Cytoplasm</keyword>
<comment type="function">
    <text evidence="8">3'-5' exoribonuclease that releases 5'-nucleoside monophosphates and is involved in maturation of structured RNAs.</text>
</comment>
<feature type="domain" description="S1 motif" evidence="9">
    <location>
        <begin position="567"/>
        <end position="647"/>
    </location>
</feature>
<evidence type="ECO:0000256" key="1">
    <source>
        <dbReference type="ARBA" id="ARBA00001849"/>
    </source>
</evidence>
<dbReference type="SMART" id="SM00316">
    <property type="entry name" value="S1"/>
    <property type="match status" value="1"/>
</dbReference>
<dbReference type="PROSITE" id="PS01175">
    <property type="entry name" value="RIBONUCLEASE_II"/>
    <property type="match status" value="1"/>
</dbReference>
<dbReference type="CDD" id="cd04471">
    <property type="entry name" value="S1_RNase_R"/>
    <property type="match status" value="1"/>
</dbReference>
<comment type="catalytic activity">
    <reaction evidence="1 8">
        <text>Exonucleolytic cleavage in the 3'- to 5'-direction to yield nucleoside 5'-phosphates.</text>
        <dbReference type="EC" id="3.1.13.1"/>
    </reaction>
</comment>
<reference evidence="10 11" key="1">
    <citation type="submission" date="2017-09" db="EMBL/GenBank/DDBJ databases">
        <title>Depth-based differentiation of microbial function through sediment-hosted aquifers and enrichment of novel symbionts in the deep terrestrial subsurface.</title>
        <authorList>
            <person name="Probst A.J."/>
            <person name="Ladd B."/>
            <person name="Jarett J.K."/>
            <person name="Geller-Mcgrath D.E."/>
            <person name="Sieber C.M."/>
            <person name="Emerson J.B."/>
            <person name="Anantharaman K."/>
            <person name="Thomas B.C."/>
            <person name="Malmstrom R."/>
            <person name="Stieglmeier M."/>
            <person name="Klingl A."/>
            <person name="Woyke T."/>
            <person name="Ryan C.M."/>
            <person name="Banfield J.F."/>
        </authorList>
    </citation>
    <scope>NUCLEOTIDE SEQUENCE [LARGE SCALE GENOMIC DNA]</scope>
    <source>
        <strain evidence="10">CG10_big_fil_rev_8_21_14_0_10_51_16</strain>
    </source>
</reference>
<dbReference type="Pfam" id="PF00575">
    <property type="entry name" value="S1"/>
    <property type="match status" value="1"/>
</dbReference>
<evidence type="ECO:0000256" key="2">
    <source>
        <dbReference type="ARBA" id="ARBA00004496"/>
    </source>
</evidence>
<comment type="caution">
    <text evidence="10">The sequence shown here is derived from an EMBL/GenBank/DDBJ whole genome shotgun (WGS) entry which is preliminary data.</text>
</comment>
<dbReference type="InterPro" id="IPR004476">
    <property type="entry name" value="RNase_II/RNase_R"/>
</dbReference>
<dbReference type="Proteomes" id="UP000228767">
    <property type="component" value="Unassembled WGS sequence"/>
</dbReference>
<dbReference type="GO" id="GO:0006402">
    <property type="term" value="P:mRNA catabolic process"/>
    <property type="evidence" value="ECO:0007669"/>
    <property type="project" value="TreeGrafter"/>
</dbReference>
<dbReference type="InterPro" id="IPR040476">
    <property type="entry name" value="CSD2"/>
</dbReference>
<dbReference type="InterPro" id="IPR050180">
    <property type="entry name" value="RNR_Ribonuclease"/>
</dbReference>
<dbReference type="InterPro" id="IPR003029">
    <property type="entry name" value="S1_domain"/>
</dbReference>
<evidence type="ECO:0000256" key="8">
    <source>
        <dbReference type="HAMAP-Rule" id="MF_01895"/>
    </source>
</evidence>
<comment type="subcellular location">
    <subcellularLocation>
        <location evidence="2 8">Cytoplasm</location>
    </subcellularLocation>
</comment>
<dbReference type="PROSITE" id="PS50126">
    <property type="entry name" value="S1"/>
    <property type="match status" value="1"/>
</dbReference>
<dbReference type="Pfam" id="PF17876">
    <property type="entry name" value="CSD2"/>
    <property type="match status" value="1"/>
</dbReference>